<dbReference type="InterPro" id="IPR012074">
    <property type="entry name" value="GAF_ANTAR"/>
</dbReference>
<evidence type="ECO:0000256" key="1">
    <source>
        <dbReference type="ARBA" id="ARBA00023015"/>
    </source>
</evidence>
<gene>
    <name evidence="4" type="ORF">AJAP_17095</name>
</gene>
<keyword evidence="5" id="KW-1185">Reference proteome</keyword>
<dbReference type="Gene3D" id="1.10.10.10">
    <property type="entry name" value="Winged helix-like DNA-binding domain superfamily/Winged helix DNA-binding domain"/>
    <property type="match status" value="1"/>
</dbReference>
<dbReference type="HOGENOM" id="CLU_074354_3_1_11"/>
<reference evidence="4 5" key="1">
    <citation type="journal article" date="2014" name="J. Biotechnol.">
        <title>Complete genome sequence of the actinobacterium Amycolatopsis japonica MG417-CF17(T) (=DSM 44213T) producing (S,S)-N,N'-ethylenediaminedisuccinic acid.</title>
        <authorList>
            <person name="Stegmann E."/>
            <person name="Albersmeier A."/>
            <person name="Spohn M."/>
            <person name="Gert H."/>
            <person name="Weber T."/>
            <person name="Wohlleben W."/>
            <person name="Kalinowski J."/>
            <person name="Ruckert C."/>
        </authorList>
    </citation>
    <scope>NUCLEOTIDE SEQUENCE [LARGE SCALE GENOMIC DNA]</scope>
    <source>
        <strain evidence="5">MG417-CF17 (DSM 44213)</strain>
    </source>
</reference>
<dbReference type="InterPro" id="IPR029016">
    <property type="entry name" value="GAF-like_dom_sf"/>
</dbReference>
<evidence type="ECO:0000259" key="3">
    <source>
        <dbReference type="PROSITE" id="PS50921"/>
    </source>
</evidence>
<dbReference type="AlphaFoldDB" id="A0A075UQ39"/>
<evidence type="ECO:0000256" key="2">
    <source>
        <dbReference type="ARBA" id="ARBA00023163"/>
    </source>
</evidence>
<dbReference type="InterPro" id="IPR005561">
    <property type="entry name" value="ANTAR"/>
</dbReference>
<keyword evidence="2" id="KW-0804">Transcription</keyword>
<dbReference type="SMART" id="SM01012">
    <property type="entry name" value="ANTAR"/>
    <property type="match status" value="1"/>
</dbReference>
<organism evidence="4 5">
    <name type="scientific">Amycolatopsis japonica</name>
    <dbReference type="NCBI Taxonomy" id="208439"/>
    <lineage>
        <taxon>Bacteria</taxon>
        <taxon>Bacillati</taxon>
        <taxon>Actinomycetota</taxon>
        <taxon>Actinomycetes</taxon>
        <taxon>Pseudonocardiales</taxon>
        <taxon>Pseudonocardiaceae</taxon>
        <taxon>Amycolatopsis</taxon>
        <taxon>Amycolatopsis japonica group</taxon>
    </lineage>
</organism>
<proteinExistence type="predicted"/>
<keyword evidence="1" id="KW-0805">Transcription regulation</keyword>
<feature type="domain" description="ANTAR" evidence="3">
    <location>
        <begin position="163"/>
        <end position="224"/>
    </location>
</feature>
<dbReference type="eggNOG" id="COG2203">
    <property type="taxonomic scope" value="Bacteria"/>
</dbReference>
<dbReference type="STRING" id="208439.AJAP_17095"/>
<dbReference type="Pfam" id="PF03861">
    <property type="entry name" value="ANTAR"/>
    <property type="match status" value="1"/>
</dbReference>
<evidence type="ECO:0000313" key="5">
    <source>
        <dbReference type="Proteomes" id="UP000028492"/>
    </source>
</evidence>
<sequence length="239" mass="25910">MGSWDTEIAARADREPAVCAAFASLTASVTEDLGPDRVVDTLSSECSRLLPIDSTEVFLPGLKLQRPPAVAEEGPALESFETGKDIAVHDLSAEVSRWPGYVARMAGQGFAAVSALPLRAMDETVGSIAFLSAETVVLSVEDHRLGRALADVATLCLLQQRELRHYRTLSEQLQKALDSRVVIEQAKGMLAERAGIDLGTAFHRMRSFARGSNKKLADVARGVVEGTLDTRKLLRPRNR</sequence>
<dbReference type="InterPro" id="IPR011006">
    <property type="entry name" value="CheY-like_superfamily"/>
</dbReference>
<dbReference type="PROSITE" id="PS50921">
    <property type="entry name" value="ANTAR"/>
    <property type="match status" value="1"/>
</dbReference>
<dbReference type="KEGG" id="aja:AJAP_17095"/>
<dbReference type="InterPro" id="IPR036388">
    <property type="entry name" value="WH-like_DNA-bd_sf"/>
</dbReference>
<dbReference type="RefSeq" id="WP_228694962.1">
    <property type="nucleotide sequence ID" value="NZ_CP008953.1"/>
</dbReference>
<dbReference type="PIRSF" id="PIRSF036625">
    <property type="entry name" value="GAF_ANTAR"/>
    <property type="match status" value="1"/>
</dbReference>
<dbReference type="GO" id="GO:0003723">
    <property type="term" value="F:RNA binding"/>
    <property type="evidence" value="ECO:0007669"/>
    <property type="project" value="InterPro"/>
</dbReference>
<protein>
    <recommendedName>
        <fullName evidence="3">ANTAR domain-containing protein</fullName>
    </recommendedName>
</protein>
<dbReference type="EMBL" id="CP008953">
    <property type="protein sequence ID" value="AIG76287.1"/>
    <property type="molecule type" value="Genomic_DNA"/>
</dbReference>
<name>A0A075UQ39_9PSEU</name>
<dbReference type="Proteomes" id="UP000028492">
    <property type="component" value="Chromosome"/>
</dbReference>
<dbReference type="Gene3D" id="3.30.450.40">
    <property type="match status" value="1"/>
</dbReference>
<dbReference type="SUPFAM" id="SSF52172">
    <property type="entry name" value="CheY-like"/>
    <property type="match status" value="1"/>
</dbReference>
<dbReference type="SUPFAM" id="SSF55781">
    <property type="entry name" value="GAF domain-like"/>
    <property type="match status" value="1"/>
</dbReference>
<evidence type="ECO:0000313" key="4">
    <source>
        <dbReference type="EMBL" id="AIG76287.1"/>
    </source>
</evidence>
<accession>A0A075UQ39</accession>